<gene>
    <name evidence="4" type="ORF">OKIOD_LOCUS900</name>
</gene>
<dbReference type="Proteomes" id="UP001158576">
    <property type="component" value="Chromosome PAR"/>
</dbReference>
<dbReference type="EMBL" id="OU015568">
    <property type="protein sequence ID" value="CAG5079730.1"/>
    <property type="molecule type" value="Genomic_DNA"/>
</dbReference>
<evidence type="ECO:0000313" key="4">
    <source>
        <dbReference type="EMBL" id="CAG5079730.1"/>
    </source>
</evidence>
<dbReference type="SMART" id="SM00327">
    <property type="entry name" value="VWA"/>
    <property type="match status" value="1"/>
</dbReference>
<feature type="signal peptide" evidence="2">
    <location>
        <begin position="1"/>
        <end position="15"/>
    </location>
</feature>
<evidence type="ECO:0000256" key="1">
    <source>
        <dbReference type="SAM" id="Phobius"/>
    </source>
</evidence>
<name>A0ABN7RP87_OIKDI</name>
<dbReference type="PROSITE" id="PS50234">
    <property type="entry name" value="VWFA"/>
    <property type="match status" value="1"/>
</dbReference>
<evidence type="ECO:0000313" key="5">
    <source>
        <dbReference type="Proteomes" id="UP001158576"/>
    </source>
</evidence>
<feature type="transmembrane region" description="Helical" evidence="1">
    <location>
        <begin position="376"/>
        <end position="396"/>
    </location>
</feature>
<dbReference type="Gene3D" id="3.40.50.410">
    <property type="entry name" value="von Willebrand factor, type A domain"/>
    <property type="match status" value="1"/>
</dbReference>
<dbReference type="InterPro" id="IPR050525">
    <property type="entry name" value="ECM_Assembly_Org"/>
</dbReference>
<keyword evidence="5" id="KW-1185">Reference proteome</keyword>
<dbReference type="PRINTS" id="PR00453">
    <property type="entry name" value="VWFADOMAIN"/>
</dbReference>
<dbReference type="CDD" id="cd01450">
    <property type="entry name" value="vWFA_subfamily_ECM"/>
    <property type="match status" value="1"/>
</dbReference>
<organism evidence="4 5">
    <name type="scientific">Oikopleura dioica</name>
    <name type="common">Tunicate</name>
    <dbReference type="NCBI Taxonomy" id="34765"/>
    <lineage>
        <taxon>Eukaryota</taxon>
        <taxon>Metazoa</taxon>
        <taxon>Chordata</taxon>
        <taxon>Tunicata</taxon>
        <taxon>Appendicularia</taxon>
        <taxon>Copelata</taxon>
        <taxon>Oikopleuridae</taxon>
        <taxon>Oikopleura</taxon>
    </lineage>
</organism>
<evidence type="ECO:0000259" key="3">
    <source>
        <dbReference type="PROSITE" id="PS50234"/>
    </source>
</evidence>
<dbReference type="PANTHER" id="PTHR24020">
    <property type="entry name" value="COLLAGEN ALPHA"/>
    <property type="match status" value="1"/>
</dbReference>
<keyword evidence="1" id="KW-0472">Membrane</keyword>
<keyword evidence="1" id="KW-1133">Transmembrane helix</keyword>
<keyword evidence="2" id="KW-0732">Signal</keyword>
<dbReference type="SUPFAM" id="SSF53300">
    <property type="entry name" value="vWA-like"/>
    <property type="match status" value="1"/>
</dbReference>
<sequence>MKVLFLSTLFSVVKSESGFQKYITLFTEHHYTSTFTVIVESNDQKETLKIPEDQVDLDHVQIFSGENEDEIEEVSKKKPLLCESRPLDLVFLLDSSRSISEKSWNLQKDSIEKMSSVLFPIDDFNTRISLIRYGSSAFISHRLNEEQSYSKIKENLFRLEHTFEDQTNVHFGLRKAMTEFSSCPRDEKNQNSKKAIVIITDGEFTEPKLAVEELKIAKSIGVEIFILAVGDFDLNLSHHEIERTIDYIIHVDDFEELLEKIFFVKKAQFECFDYFEEDNFDDDDNELEEVHFRDACFGENPCDQLCFNQKNSDLPKCACEFGYLSVGNSCVLDSSFNQSQISTSRLTEIRKNLTNGTIDIFQKVASALKKHKEDLLFTWIVGCILGLTFVAGIVLFKMYKNRSRGGRYFEYS</sequence>
<dbReference type="PANTHER" id="PTHR24020:SF20">
    <property type="entry name" value="PH DOMAIN-CONTAINING PROTEIN"/>
    <property type="match status" value="1"/>
</dbReference>
<feature type="domain" description="VWFA" evidence="3">
    <location>
        <begin position="88"/>
        <end position="267"/>
    </location>
</feature>
<keyword evidence="1" id="KW-0812">Transmembrane</keyword>
<evidence type="ECO:0000256" key="2">
    <source>
        <dbReference type="SAM" id="SignalP"/>
    </source>
</evidence>
<dbReference type="Pfam" id="PF00092">
    <property type="entry name" value="VWA"/>
    <property type="match status" value="1"/>
</dbReference>
<feature type="chain" id="PRO_5045036539" evidence="2">
    <location>
        <begin position="16"/>
        <end position="412"/>
    </location>
</feature>
<protein>
    <submittedName>
        <fullName evidence="4">Oidioi.mRNA.OKI2018_I69.PAR.g9342.t1.cds</fullName>
    </submittedName>
</protein>
<proteinExistence type="predicted"/>
<accession>A0ABN7RP87</accession>
<dbReference type="InterPro" id="IPR002035">
    <property type="entry name" value="VWF_A"/>
</dbReference>
<dbReference type="InterPro" id="IPR036465">
    <property type="entry name" value="vWFA_dom_sf"/>
</dbReference>
<reference evidence="4 5" key="1">
    <citation type="submission" date="2021-04" db="EMBL/GenBank/DDBJ databases">
        <authorList>
            <person name="Bliznina A."/>
        </authorList>
    </citation>
    <scope>NUCLEOTIDE SEQUENCE [LARGE SCALE GENOMIC DNA]</scope>
</reference>